<evidence type="ECO:0000313" key="4">
    <source>
        <dbReference type="Proteomes" id="UP001445472"/>
    </source>
</evidence>
<feature type="region of interest" description="Disordered" evidence="2">
    <location>
        <begin position="293"/>
        <end position="313"/>
    </location>
</feature>
<organism evidence="3 4">
    <name type="scientific">Streptomyces xantholiticus</name>
    <dbReference type="NCBI Taxonomy" id="68285"/>
    <lineage>
        <taxon>Bacteria</taxon>
        <taxon>Bacillati</taxon>
        <taxon>Actinomycetota</taxon>
        <taxon>Actinomycetes</taxon>
        <taxon>Kitasatosporales</taxon>
        <taxon>Streptomycetaceae</taxon>
        <taxon>Streptomyces</taxon>
    </lineage>
</organism>
<name>A0ABV1UNA0_9ACTN</name>
<dbReference type="RefSeq" id="WP_351974581.1">
    <property type="nucleotide sequence ID" value="NZ_JBEPBX010000001.1"/>
</dbReference>
<comment type="similarity">
    <text evidence="1">Belongs to the ROK (NagC/XylR) family.</text>
</comment>
<dbReference type="InterPro" id="IPR043129">
    <property type="entry name" value="ATPase_NBD"/>
</dbReference>
<dbReference type="Proteomes" id="UP001445472">
    <property type="component" value="Unassembled WGS sequence"/>
</dbReference>
<dbReference type="Pfam" id="PF00480">
    <property type="entry name" value="ROK"/>
    <property type="match status" value="1"/>
</dbReference>
<sequence>MAVDLGGTTIKSARYNAHGIPEETLRIPTPSSKGPDAVVAAVVQAAAALLRPGVRAVGLCAPGLIDTDAGTVRYASNLGLRDTPLAAAVADAVRLPVTLEHDVRAACLAERQLGLGAGVRDLLVVVLGTGLAAGIVSDGRLLRGATGIAGEFGHIPVHADGELCTCGQRGCVEAYAAAGALVRRYRRTGNTAQTAADITARLDTDAVAARIWAEATDALGRALVTSTVLLDHQRIVLAGGMTAAGDRLTDPVRRSLRGGLAWRTAPAVDISPLGADAGLLGAALHALTATEAAPGPGRACRDAPAQAHTSRTA</sequence>
<comment type="caution">
    <text evidence="3">The sequence shown here is derived from an EMBL/GenBank/DDBJ whole genome shotgun (WGS) entry which is preliminary data.</text>
</comment>
<gene>
    <name evidence="3" type="ORF">ABT276_01545</name>
</gene>
<evidence type="ECO:0000313" key="3">
    <source>
        <dbReference type="EMBL" id="MER6612106.1"/>
    </source>
</evidence>
<dbReference type="PANTHER" id="PTHR18964:SF149">
    <property type="entry name" value="BIFUNCTIONAL UDP-N-ACETYLGLUCOSAMINE 2-EPIMERASE_N-ACETYLMANNOSAMINE KINASE"/>
    <property type="match status" value="1"/>
</dbReference>
<keyword evidence="4" id="KW-1185">Reference proteome</keyword>
<dbReference type="PANTHER" id="PTHR18964">
    <property type="entry name" value="ROK (REPRESSOR, ORF, KINASE) FAMILY"/>
    <property type="match status" value="1"/>
</dbReference>
<dbReference type="SUPFAM" id="SSF53067">
    <property type="entry name" value="Actin-like ATPase domain"/>
    <property type="match status" value="1"/>
</dbReference>
<dbReference type="EMBL" id="JBEPBX010000001">
    <property type="protein sequence ID" value="MER6612106.1"/>
    <property type="molecule type" value="Genomic_DNA"/>
</dbReference>
<evidence type="ECO:0000256" key="2">
    <source>
        <dbReference type="SAM" id="MobiDB-lite"/>
    </source>
</evidence>
<dbReference type="Gene3D" id="3.30.420.40">
    <property type="match status" value="2"/>
</dbReference>
<proteinExistence type="inferred from homology"/>
<dbReference type="InterPro" id="IPR000600">
    <property type="entry name" value="ROK"/>
</dbReference>
<evidence type="ECO:0000256" key="1">
    <source>
        <dbReference type="ARBA" id="ARBA00006479"/>
    </source>
</evidence>
<accession>A0ABV1UNA0</accession>
<reference evidence="3 4" key="1">
    <citation type="submission" date="2024-06" db="EMBL/GenBank/DDBJ databases">
        <title>The Natural Products Discovery Center: Release of the First 8490 Sequenced Strains for Exploring Actinobacteria Biosynthetic Diversity.</title>
        <authorList>
            <person name="Kalkreuter E."/>
            <person name="Kautsar S.A."/>
            <person name="Yang D."/>
            <person name="Bader C.D."/>
            <person name="Teijaro C.N."/>
            <person name="Fluegel L."/>
            <person name="Davis C.M."/>
            <person name="Simpson J.R."/>
            <person name="Lauterbach L."/>
            <person name="Steele A.D."/>
            <person name="Gui C."/>
            <person name="Meng S."/>
            <person name="Li G."/>
            <person name="Viehrig K."/>
            <person name="Ye F."/>
            <person name="Su P."/>
            <person name="Kiefer A.F."/>
            <person name="Nichols A."/>
            <person name="Cepeda A.J."/>
            <person name="Yan W."/>
            <person name="Fan B."/>
            <person name="Jiang Y."/>
            <person name="Adhikari A."/>
            <person name="Zheng C.-J."/>
            <person name="Schuster L."/>
            <person name="Cowan T.M."/>
            <person name="Smanski M.J."/>
            <person name="Chevrette M.G."/>
            <person name="De Carvalho L.P.S."/>
            <person name="Shen B."/>
        </authorList>
    </citation>
    <scope>NUCLEOTIDE SEQUENCE [LARGE SCALE GENOMIC DNA]</scope>
    <source>
        <strain evidence="3 4">NPDC000837</strain>
    </source>
</reference>
<protein>
    <submittedName>
        <fullName evidence="3">ROK family protein</fullName>
    </submittedName>
</protein>